<dbReference type="OrthoDB" id="3862662at2759"/>
<evidence type="ECO:0000313" key="7">
    <source>
        <dbReference type="EMBL" id="EOA85114.1"/>
    </source>
</evidence>
<gene>
    <name evidence="7" type="ORF">SETTUDRAFT_117699</name>
</gene>
<dbReference type="Gene3D" id="4.10.240.10">
    <property type="entry name" value="Zn(2)-C6 fungal-type DNA-binding domain"/>
    <property type="match status" value="1"/>
</dbReference>
<evidence type="ECO:0000259" key="6">
    <source>
        <dbReference type="PROSITE" id="PS50048"/>
    </source>
</evidence>
<keyword evidence="5" id="KW-0539">Nucleus</keyword>
<dbReference type="GeneID" id="19395732"/>
<dbReference type="InterPro" id="IPR036864">
    <property type="entry name" value="Zn2-C6_fun-type_DNA-bd_sf"/>
</dbReference>
<evidence type="ECO:0000313" key="8">
    <source>
        <dbReference type="Proteomes" id="UP000016935"/>
    </source>
</evidence>
<evidence type="ECO:0000256" key="4">
    <source>
        <dbReference type="ARBA" id="ARBA00023163"/>
    </source>
</evidence>
<evidence type="ECO:0000256" key="1">
    <source>
        <dbReference type="ARBA" id="ARBA00004123"/>
    </source>
</evidence>
<reference evidence="7 8" key="2">
    <citation type="journal article" date="2013" name="PLoS Genet.">
        <title>Comparative genome structure, secondary metabolite, and effector coding capacity across Cochliobolus pathogens.</title>
        <authorList>
            <person name="Condon B.J."/>
            <person name="Leng Y."/>
            <person name="Wu D."/>
            <person name="Bushley K.E."/>
            <person name="Ohm R.A."/>
            <person name="Otillar R."/>
            <person name="Martin J."/>
            <person name="Schackwitz W."/>
            <person name="Grimwood J."/>
            <person name="MohdZainudin N."/>
            <person name="Xue C."/>
            <person name="Wang R."/>
            <person name="Manning V.A."/>
            <person name="Dhillon B."/>
            <person name="Tu Z.J."/>
            <person name="Steffenson B.J."/>
            <person name="Salamov A."/>
            <person name="Sun H."/>
            <person name="Lowry S."/>
            <person name="LaButti K."/>
            <person name="Han J."/>
            <person name="Copeland A."/>
            <person name="Lindquist E."/>
            <person name="Barry K."/>
            <person name="Schmutz J."/>
            <person name="Baker S.E."/>
            <person name="Ciuffetti L.M."/>
            <person name="Grigoriev I.V."/>
            <person name="Zhong S."/>
            <person name="Turgeon B.G."/>
        </authorList>
    </citation>
    <scope>NUCLEOTIDE SEQUENCE [LARGE SCALE GENOMIC DNA]</scope>
    <source>
        <strain evidence="8">28A</strain>
    </source>
</reference>
<dbReference type="SUPFAM" id="SSF57701">
    <property type="entry name" value="Zn2/Cys6 DNA-binding domain"/>
    <property type="match status" value="1"/>
</dbReference>
<keyword evidence="3" id="KW-0805">Transcription regulation</keyword>
<dbReference type="GO" id="GO:0008270">
    <property type="term" value="F:zinc ion binding"/>
    <property type="evidence" value="ECO:0007669"/>
    <property type="project" value="InterPro"/>
</dbReference>
<organism evidence="7 8">
    <name type="scientific">Exserohilum turcicum (strain 28A)</name>
    <name type="common">Northern leaf blight fungus</name>
    <name type="synonym">Setosphaeria turcica</name>
    <dbReference type="NCBI Taxonomy" id="671987"/>
    <lineage>
        <taxon>Eukaryota</taxon>
        <taxon>Fungi</taxon>
        <taxon>Dikarya</taxon>
        <taxon>Ascomycota</taxon>
        <taxon>Pezizomycotina</taxon>
        <taxon>Dothideomycetes</taxon>
        <taxon>Pleosporomycetidae</taxon>
        <taxon>Pleosporales</taxon>
        <taxon>Pleosporineae</taxon>
        <taxon>Pleosporaceae</taxon>
        <taxon>Exserohilum</taxon>
    </lineage>
</organism>
<evidence type="ECO:0000256" key="5">
    <source>
        <dbReference type="ARBA" id="ARBA00023242"/>
    </source>
</evidence>
<dbReference type="InterPro" id="IPR050815">
    <property type="entry name" value="TF_fung"/>
</dbReference>
<dbReference type="PANTHER" id="PTHR47338">
    <property type="entry name" value="ZN(II)2CYS6 TRANSCRIPTION FACTOR (EUROFUNG)-RELATED"/>
    <property type="match status" value="1"/>
</dbReference>
<evidence type="ECO:0000256" key="2">
    <source>
        <dbReference type="ARBA" id="ARBA00022723"/>
    </source>
</evidence>
<protein>
    <recommendedName>
        <fullName evidence="6">Zn(2)-C6 fungal-type domain-containing protein</fullName>
    </recommendedName>
</protein>
<accession>R0K6H4</accession>
<feature type="domain" description="Zn(2)-C6 fungal-type" evidence="6">
    <location>
        <begin position="17"/>
        <end position="47"/>
    </location>
</feature>
<dbReference type="RefSeq" id="XP_008027589.1">
    <property type="nucleotide sequence ID" value="XM_008029398.1"/>
</dbReference>
<dbReference type="GO" id="GO:0005634">
    <property type="term" value="C:nucleus"/>
    <property type="evidence" value="ECO:0007669"/>
    <property type="project" value="UniProtKB-SubCell"/>
</dbReference>
<sequence length="514" mass="56406">MSIIAGLIPVTQKAPNVCAYCRVRKQGCDRTLPRCQRCATKERNCDYRPFKEPMRQEYGDAMPLVQHHDTCLHADMTQHGASELLDAASAWVDAGVSGKGFRLSQVVYDILDLADVDIALALEEFGPCIQQWCPIVPTSFLRGGVDDLAYQVHGRDGLRHPLLLLGLWLVTRRTCPQREHITQSQLYRALKQILALYQCEAPVGLDALQLALLLTVYEVGHGMSQQAFQTMSTCVSIFQLLSLDPRTTTHTSLSKTLSWLQASILMLDNTLAISHLTPGFPVSIPSSSAFSVTLAQTLGPNIPPPPPTVDATCPRKIHIRASVAIAASHVLSYTHALTQGKAVPTAAAAAIPASYATADDKINKCINMLIDKPQPHTWLHCDSIALAFCAHVLLQAVQTRFLRTATTPTSTHDPVVDIAKPLLALRISRRMAWDMVRVGIQVINSAAEIAELPFAGLCCVVRAGVVVLETRDYVDEEVLAGREEARAFRRLVEWFAARWGVGKVYLARVDELLG</sequence>
<dbReference type="CDD" id="cd00067">
    <property type="entry name" value="GAL4"/>
    <property type="match status" value="1"/>
</dbReference>
<dbReference type="Pfam" id="PF00172">
    <property type="entry name" value="Zn_clus"/>
    <property type="match status" value="1"/>
</dbReference>
<name>R0K6H4_EXST2</name>
<dbReference type="PROSITE" id="PS00463">
    <property type="entry name" value="ZN2_CY6_FUNGAL_1"/>
    <property type="match status" value="1"/>
</dbReference>
<dbReference type="PANTHER" id="PTHR47338:SF20">
    <property type="entry name" value="ZN(II)2CYS6 TRANSCRIPTION FACTOR (EUROFUNG)"/>
    <property type="match status" value="1"/>
</dbReference>
<dbReference type="InterPro" id="IPR001138">
    <property type="entry name" value="Zn2Cys6_DnaBD"/>
</dbReference>
<dbReference type="AlphaFoldDB" id="R0K6H4"/>
<dbReference type="HOGENOM" id="CLU_042074_0_0_1"/>
<dbReference type="Proteomes" id="UP000016935">
    <property type="component" value="Unassembled WGS sequence"/>
</dbReference>
<keyword evidence="4" id="KW-0804">Transcription</keyword>
<keyword evidence="2" id="KW-0479">Metal-binding</keyword>
<dbReference type="SMART" id="SM00066">
    <property type="entry name" value="GAL4"/>
    <property type="match status" value="1"/>
</dbReference>
<evidence type="ECO:0000256" key="3">
    <source>
        <dbReference type="ARBA" id="ARBA00023015"/>
    </source>
</evidence>
<dbReference type="GO" id="GO:0000981">
    <property type="term" value="F:DNA-binding transcription factor activity, RNA polymerase II-specific"/>
    <property type="evidence" value="ECO:0007669"/>
    <property type="project" value="InterPro"/>
</dbReference>
<proteinExistence type="predicted"/>
<reference evidence="7 8" key="1">
    <citation type="journal article" date="2012" name="PLoS Pathog.">
        <title>Diverse lifestyles and strategies of plant pathogenesis encoded in the genomes of eighteen Dothideomycetes fungi.</title>
        <authorList>
            <person name="Ohm R.A."/>
            <person name="Feau N."/>
            <person name="Henrissat B."/>
            <person name="Schoch C.L."/>
            <person name="Horwitz B.A."/>
            <person name="Barry K.W."/>
            <person name="Condon B.J."/>
            <person name="Copeland A.C."/>
            <person name="Dhillon B."/>
            <person name="Glaser F."/>
            <person name="Hesse C.N."/>
            <person name="Kosti I."/>
            <person name="LaButti K."/>
            <person name="Lindquist E.A."/>
            <person name="Lucas S."/>
            <person name="Salamov A.A."/>
            <person name="Bradshaw R.E."/>
            <person name="Ciuffetti L."/>
            <person name="Hamelin R.C."/>
            <person name="Kema G.H.J."/>
            <person name="Lawrence C."/>
            <person name="Scott J.A."/>
            <person name="Spatafora J.W."/>
            <person name="Turgeon B.G."/>
            <person name="de Wit P.J.G.M."/>
            <person name="Zhong S."/>
            <person name="Goodwin S.B."/>
            <person name="Grigoriev I.V."/>
        </authorList>
    </citation>
    <scope>NUCLEOTIDE SEQUENCE [LARGE SCALE GENOMIC DNA]</scope>
    <source>
        <strain evidence="8">28A</strain>
    </source>
</reference>
<dbReference type="eggNOG" id="ENOG502SSDB">
    <property type="taxonomic scope" value="Eukaryota"/>
</dbReference>
<keyword evidence="8" id="KW-1185">Reference proteome</keyword>
<dbReference type="EMBL" id="KB908703">
    <property type="protein sequence ID" value="EOA85114.1"/>
    <property type="molecule type" value="Genomic_DNA"/>
</dbReference>
<dbReference type="PROSITE" id="PS50048">
    <property type="entry name" value="ZN2_CY6_FUNGAL_2"/>
    <property type="match status" value="1"/>
</dbReference>
<comment type="subcellular location">
    <subcellularLocation>
        <location evidence="1">Nucleus</location>
    </subcellularLocation>
</comment>